<gene>
    <name evidence="1" type="ORF">HPBE_LOCUS24285</name>
</gene>
<proteinExistence type="predicted"/>
<organism evidence="1">
    <name type="scientific">Heligmosomoides polygyrus</name>
    <name type="common">Parasitic roundworm</name>
    <dbReference type="NCBI Taxonomy" id="6339"/>
    <lineage>
        <taxon>Eukaryota</taxon>
        <taxon>Metazoa</taxon>
        <taxon>Ecdysozoa</taxon>
        <taxon>Nematoda</taxon>
        <taxon>Chromadorea</taxon>
        <taxon>Rhabditida</taxon>
        <taxon>Rhabditina</taxon>
        <taxon>Rhabditomorpha</taxon>
        <taxon>Strongyloidea</taxon>
        <taxon>Heligmosomidae</taxon>
        <taxon>Heligmosomoides</taxon>
    </lineage>
</organism>
<name>A0A3P8CYI3_HELPZ</name>
<protein>
    <submittedName>
        <fullName evidence="1">Uncharacterized protein</fullName>
    </submittedName>
</protein>
<evidence type="ECO:0000313" key="1">
    <source>
        <dbReference type="EMBL" id="VDP44062.1"/>
    </source>
</evidence>
<dbReference type="EMBL" id="UZAH01036120">
    <property type="protein sequence ID" value="VDP44062.1"/>
    <property type="molecule type" value="Genomic_DNA"/>
</dbReference>
<dbReference type="AlphaFoldDB" id="A0A3P8CYI3"/>
<sequence>MISCGIQSVTTLVQQTHTEDSQTTSMKKLEISPDHQDGELSVVFHTVTWLLILKTDFKPRIGTDICCAEVPNASEEPELFEAVKKFMAHRRCGVLDSTSPCMKDDGSKRIFRKRCAVQLMWNLTDFLIFADEGNRPFVLTATAMGTNGSFLTIRIFF</sequence>
<accession>A0A3P8CYI3</accession>
<reference evidence="1" key="1">
    <citation type="submission" date="2018-11" db="EMBL/GenBank/DDBJ databases">
        <authorList>
            <consortium name="Pathogen Informatics"/>
        </authorList>
    </citation>
    <scope>NUCLEOTIDE SEQUENCE [LARGE SCALE GENOMIC DNA]</scope>
</reference>